<evidence type="ECO:0000313" key="4">
    <source>
        <dbReference type="EMBL" id="CAI6335289.1"/>
    </source>
</evidence>
<dbReference type="OrthoDB" id="4491390at2759"/>
<name>A0A9W4UGH2_9PLEO</name>
<dbReference type="PROSITE" id="PS00463">
    <property type="entry name" value="ZN2_CY6_FUNGAL_1"/>
    <property type="match status" value="1"/>
</dbReference>
<comment type="caution">
    <text evidence="4">The sequence shown here is derived from an EMBL/GenBank/DDBJ whole genome shotgun (WGS) entry which is preliminary data.</text>
</comment>
<evidence type="ECO:0000256" key="1">
    <source>
        <dbReference type="ARBA" id="ARBA00023242"/>
    </source>
</evidence>
<organism evidence="4 5">
    <name type="scientific">Periconia digitata</name>
    <dbReference type="NCBI Taxonomy" id="1303443"/>
    <lineage>
        <taxon>Eukaryota</taxon>
        <taxon>Fungi</taxon>
        <taxon>Dikarya</taxon>
        <taxon>Ascomycota</taxon>
        <taxon>Pezizomycotina</taxon>
        <taxon>Dothideomycetes</taxon>
        <taxon>Pleosporomycetidae</taxon>
        <taxon>Pleosporales</taxon>
        <taxon>Massarineae</taxon>
        <taxon>Periconiaceae</taxon>
        <taxon>Periconia</taxon>
    </lineage>
</organism>
<evidence type="ECO:0000313" key="5">
    <source>
        <dbReference type="Proteomes" id="UP001152607"/>
    </source>
</evidence>
<keyword evidence="5" id="KW-1185">Reference proteome</keyword>
<dbReference type="Gene3D" id="4.10.240.10">
    <property type="entry name" value="Zn(2)-C6 fungal-type DNA-binding domain"/>
    <property type="match status" value="1"/>
</dbReference>
<dbReference type="Proteomes" id="UP001152607">
    <property type="component" value="Unassembled WGS sequence"/>
</dbReference>
<dbReference type="PROSITE" id="PS50048">
    <property type="entry name" value="ZN2_CY6_FUNGAL_2"/>
    <property type="match status" value="1"/>
</dbReference>
<feature type="compositionally biased region" description="Polar residues" evidence="2">
    <location>
        <begin position="75"/>
        <end position="86"/>
    </location>
</feature>
<dbReference type="EMBL" id="CAOQHR010000005">
    <property type="protein sequence ID" value="CAI6335289.1"/>
    <property type="molecule type" value="Genomic_DNA"/>
</dbReference>
<evidence type="ECO:0000259" key="3">
    <source>
        <dbReference type="PROSITE" id="PS50048"/>
    </source>
</evidence>
<reference evidence="4" key="1">
    <citation type="submission" date="2023-01" db="EMBL/GenBank/DDBJ databases">
        <authorList>
            <person name="Van Ghelder C."/>
            <person name="Rancurel C."/>
        </authorList>
    </citation>
    <scope>NUCLEOTIDE SEQUENCE</scope>
    <source>
        <strain evidence="4">CNCM I-4278</strain>
    </source>
</reference>
<accession>A0A9W4UGH2</accession>
<sequence length="549" mass="61424">MPYTGKPSKGCDMCKSRRIKCDEQKPACGNCVKSKRRCPGYRQEFDIMFRDENKAMARRVRNSSRRRDQNSRSVTPSDQGLHQSPYGTPLLLPDPQLDDVPFPGTSLDANQSVWHNFLGSLEHALPASITVSPESEAVPFFFRNFVALPQQADSMRGYLELLLPLYNRNLSSSTLHLATKAVALAAYGNYPGKKHLIEDAAKAYGEAILKLNEDLTDPAIARSDESILATLLFSLYENITSTSDTVQAWGNHVDGAIALTKLRGADQFKDPLSHEVFRAVRSMMVISCVQRSKPVDLVPFPGGDRWMGTEFKNENAANRLTLICIDIPSIRARTNTLIQSSYHEGLVSEALNIIEFAQTVDQSLQKWYETLPDSWQHQFIGLESGIGPEGANTAAWPGEQHAYHDVPLASIVNEYRVCRIFCQRAILHCTTYITTNPTHRLDNATYDSAAFIIQQMVNDIAACVPFHLSYDMQPVAQMLEQERTAAEGFGAYSLVWPLYVAANAETVPQEQKMWFLNRLHYIGERFGLSNVQVLVMAKQHVLTCGALFP</sequence>
<feature type="compositionally biased region" description="Low complexity" evidence="2">
    <location>
        <begin position="89"/>
        <end position="101"/>
    </location>
</feature>
<proteinExistence type="predicted"/>
<dbReference type="InterPro" id="IPR036864">
    <property type="entry name" value="Zn2-C6_fun-type_DNA-bd_sf"/>
</dbReference>
<dbReference type="SUPFAM" id="SSF57701">
    <property type="entry name" value="Zn2/Cys6 DNA-binding domain"/>
    <property type="match status" value="1"/>
</dbReference>
<gene>
    <name evidence="4" type="ORF">PDIGIT_LOCUS8368</name>
</gene>
<dbReference type="GO" id="GO:0000981">
    <property type="term" value="F:DNA-binding transcription factor activity, RNA polymerase II-specific"/>
    <property type="evidence" value="ECO:0007669"/>
    <property type="project" value="InterPro"/>
</dbReference>
<dbReference type="GO" id="GO:0008270">
    <property type="term" value="F:zinc ion binding"/>
    <property type="evidence" value="ECO:0007669"/>
    <property type="project" value="InterPro"/>
</dbReference>
<evidence type="ECO:0000256" key="2">
    <source>
        <dbReference type="SAM" id="MobiDB-lite"/>
    </source>
</evidence>
<dbReference type="CDD" id="cd00067">
    <property type="entry name" value="GAL4"/>
    <property type="match status" value="1"/>
</dbReference>
<keyword evidence="1" id="KW-0539">Nucleus</keyword>
<dbReference type="Pfam" id="PF00172">
    <property type="entry name" value="Zn_clus"/>
    <property type="match status" value="1"/>
</dbReference>
<protein>
    <recommendedName>
        <fullName evidence="3">Zn(2)-C6 fungal-type domain-containing protein</fullName>
    </recommendedName>
</protein>
<dbReference type="PANTHER" id="PTHR38791">
    <property type="entry name" value="ZN(II)2CYS6 TRANSCRIPTION FACTOR (EUROFUNG)-RELATED-RELATED"/>
    <property type="match status" value="1"/>
</dbReference>
<dbReference type="InterPro" id="IPR053175">
    <property type="entry name" value="DHMBA_Reg_Transcription_Factor"/>
</dbReference>
<feature type="region of interest" description="Disordered" evidence="2">
    <location>
        <begin position="57"/>
        <end position="103"/>
    </location>
</feature>
<dbReference type="InterPro" id="IPR001138">
    <property type="entry name" value="Zn2Cys6_DnaBD"/>
</dbReference>
<dbReference type="Pfam" id="PF11951">
    <property type="entry name" value="Fungal_trans_2"/>
    <property type="match status" value="1"/>
</dbReference>
<dbReference type="InterPro" id="IPR021858">
    <property type="entry name" value="Fun_TF"/>
</dbReference>
<dbReference type="PANTHER" id="PTHR38791:SF13">
    <property type="entry name" value="ZN(2)-C6 FUNGAL-TYPE DOMAIN-CONTAINING PROTEIN"/>
    <property type="match status" value="1"/>
</dbReference>
<feature type="domain" description="Zn(2)-C6 fungal-type" evidence="3">
    <location>
        <begin position="10"/>
        <end position="38"/>
    </location>
</feature>
<dbReference type="AlphaFoldDB" id="A0A9W4UGH2"/>
<dbReference type="SMART" id="SM00066">
    <property type="entry name" value="GAL4"/>
    <property type="match status" value="1"/>
</dbReference>